<dbReference type="InterPro" id="IPR001783">
    <property type="entry name" value="Lumazine-bd"/>
</dbReference>
<dbReference type="PANTHER" id="PTHR21098:SF12">
    <property type="entry name" value="RIBOFLAVIN SYNTHASE"/>
    <property type="match status" value="1"/>
</dbReference>
<evidence type="ECO:0000313" key="15">
    <source>
        <dbReference type="Proteomes" id="UP000322699"/>
    </source>
</evidence>
<keyword evidence="9" id="KW-0677">Repeat</keyword>
<gene>
    <name evidence="14" type="primary">ribE</name>
    <name evidence="14" type="ORF">LF1_14240</name>
</gene>
<evidence type="ECO:0000313" key="14">
    <source>
        <dbReference type="EMBL" id="KAA1258900.1"/>
    </source>
</evidence>
<keyword evidence="8 14" id="KW-0808">Transferase</keyword>
<evidence type="ECO:0000256" key="3">
    <source>
        <dbReference type="ARBA" id="ARBA00004887"/>
    </source>
</evidence>
<evidence type="ECO:0000256" key="5">
    <source>
        <dbReference type="ARBA" id="ARBA00012827"/>
    </source>
</evidence>
<dbReference type="InterPro" id="IPR017938">
    <property type="entry name" value="Riboflavin_synthase-like_b-brl"/>
</dbReference>
<dbReference type="GO" id="GO:0004746">
    <property type="term" value="F:riboflavin synthase activity"/>
    <property type="evidence" value="ECO:0007669"/>
    <property type="project" value="UniProtKB-UniRule"/>
</dbReference>
<evidence type="ECO:0000256" key="2">
    <source>
        <dbReference type="ARBA" id="ARBA00002803"/>
    </source>
</evidence>
<dbReference type="InterPro" id="IPR023366">
    <property type="entry name" value="ATP_synth_asu-like_sf"/>
</dbReference>
<sequence>MFTGLVETTGTLAQIFDQHPGKRFAIEAGIVATDASIGDSICINGCCLTVVEIQAGQLHFEAGEETLSRTNLGQLQVGSKVNLERSLAVGDRLGGHYVTGHVDALGSLIERTEDPPWANLRFSIPTHLASQVAGKGSIAIDGISLTVVDVDEDSFSVALIPHTLAETTLGERKVGDKVNLETDVLAKYVQRSLGVNSPDMKSLDMKSQGVKSQGIDSQT</sequence>
<evidence type="ECO:0000256" key="7">
    <source>
        <dbReference type="ARBA" id="ARBA00022619"/>
    </source>
</evidence>
<feature type="domain" description="Lumazine-binding" evidence="13">
    <location>
        <begin position="1"/>
        <end position="96"/>
    </location>
</feature>
<dbReference type="CDD" id="cd00402">
    <property type="entry name" value="Riboflavin_synthase_like"/>
    <property type="match status" value="1"/>
</dbReference>
<dbReference type="Gene3D" id="2.40.30.20">
    <property type="match status" value="2"/>
</dbReference>
<dbReference type="AlphaFoldDB" id="A0A5B1CH51"/>
<comment type="caution">
    <text evidence="14">The sequence shown here is derived from an EMBL/GenBank/DDBJ whole genome shotgun (WGS) entry which is preliminary data.</text>
</comment>
<feature type="domain" description="Lumazine-binding" evidence="13">
    <location>
        <begin position="97"/>
        <end position="193"/>
    </location>
</feature>
<comment type="catalytic activity">
    <reaction evidence="1">
        <text>2 6,7-dimethyl-8-(1-D-ribityl)lumazine + H(+) = 5-amino-6-(D-ribitylamino)uracil + riboflavin</text>
        <dbReference type="Rhea" id="RHEA:20772"/>
        <dbReference type="ChEBI" id="CHEBI:15378"/>
        <dbReference type="ChEBI" id="CHEBI:15934"/>
        <dbReference type="ChEBI" id="CHEBI:57986"/>
        <dbReference type="ChEBI" id="CHEBI:58201"/>
        <dbReference type="EC" id="2.5.1.9"/>
    </reaction>
</comment>
<dbReference type="PROSITE" id="PS51177">
    <property type="entry name" value="LUMAZINE_BIND"/>
    <property type="match status" value="2"/>
</dbReference>
<dbReference type="Pfam" id="PF00677">
    <property type="entry name" value="Lum_binding"/>
    <property type="match status" value="2"/>
</dbReference>
<dbReference type="Proteomes" id="UP000322699">
    <property type="component" value="Unassembled WGS sequence"/>
</dbReference>
<dbReference type="EMBL" id="VRLW01000001">
    <property type="protein sequence ID" value="KAA1258900.1"/>
    <property type="molecule type" value="Genomic_DNA"/>
</dbReference>
<evidence type="ECO:0000256" key="10">
    <source>
        <dbReference type="NCBIfam" id="TIGR00187"/>
    </source>
</evidence>
<name>A0A5B1CH51_9BACT</name>
<dbReference type="NCBIfam" id="TIGR00187">
    <property type="entry name" value="ribE"/>
    <property type="match status" value="1"/>
</dbReference>
<evidence type="ECO:0000256" key="11">
    <source>
        <dbReference type="PROSITE-ProRule" id="PRU00524"/>
    </source>
</evidence>
<dbReference type="PIRSF" id="PIRSF000498">
    <property type="entry name" value="Riboflavin_syn_A"/>
    <property type="match status" value="1"/>
</dbReference>
<evidence type="ECO:0000256" key="1">
    <source>
        <dbReference type="ARBA" id="ARBA00000968"/>
    </source>
</evidence>
<comment type="subunit">
    <text evidence="4">Homotrimer.</text>
</comment>
<dbReference type="InterPro" id="IPR026017">
    <property type="entry name" value="Lumazine-bd_dom"/>
</dbReference>
<dbReference type="RefSeq" id="WP_068264615.1">
    <property type="nucleotide sequence ID" value="NZ_LWSK01000065.1"/>
</dbReference>
<feature type="repeat" description="Lumazine-binding" evidence="11">
    <location>
        <begin position="1"/>
        <end position="96"/>
    </location>
</feature>
<feature type="region of interest" description="Disordered" evidence="12">
    <location>
        <begin position="199"/>
        <end position="219"/>
    </location>
</feature>
<dbReference type="OrthoDB" id="9788537at2"/>
<dbReference type="NCBIfam" id="NF006767">
    <property type="entry name" value="PRK09289.1"/>
    <property type="match status" value="1"/>
</dbReference>
<keyword evidence="15" id="KW-1185">Reference proteome</keyword>
<protein>
    <recommendedName>
        <fullName evidence="6 10">Riboflavin synthase</fullName>
        <ecNumber evidence="5 10">2.5.1.9</ecNumber>
    </recommendedName>
</protein>
<evidence type="ECO:0000259" key="13">
    <source>
        <dbReference type="PROSITE" id="PS51177"/>
    </source>
</evidence>
<dbReference type="SUPFAM" id="SSF63380">
    <property type="entry name" value="Riboflavin synthase domain-like"/>
    <property type="match status" value="2"/>
</dbReference>
<evidence type="ECO:0000256" key="8">
    <source>
        <dbReference type="ARBA" id="ARBA00022679"/>
    </source>
</evidence>
<dbReference type="NCBIfam" id="NF009566">
    <property type="entry name" value="PRK13020.1"/>
    <property type="match status" value="1"/>
</dbReference>
<dbReference type="GO" id="GO:0009231">
    <property type="term" value="P:riboflavin biosynthetic process"/>
    <property type="evidence" value="ECO:0007669"/>
    <property type="project" value="UniProtKB-KW"/>
</dbReference>
<feature type="compositionally biased region" description="Polar residues" evidence="12">
    <location>
        <begin position="209"/>
        <end position="219"/>
    </location>
</feature>
<dbReference type="FunFam" id="2.40.30.20:FF:000004">
    <property type="entry name" value="Riboflavin synthase, alpha subunit"/>
    <property type="match status" value="1"/>
</dbReference>
<comment type="pathway">
    <text evidence="3">Cofactor biosynthesis; riboflavin biosynthesis; riboflavin from 2-hydroxy-3-oxobutyl phosphate and 5-amino-6-(D-ribitylamino)uracil: step 2/2.</text>
</comment>
<evidence type="ECO:0000256" key="12">
    <source>
        <dbReference type="SAM" id="MobiDB-lite"/>
    </source>
</evidence>
<feature type="repeat" description="Lumazine-binding" evidence="11">
    <location>
        <begin position="97"/>
        <end position="193"/>
    </location>
</feature>
<keyword evidence="7" id="KW-0686">Riboflavin biosynthesis</keyword>
<reference evidence="14 15" key="1">
    <citation type="submission" date="2019-08" db="EMBL/GenBank/DDBJ databases">
        <title>Deep-cultivation of Planctomycetes and their phenomic and genomic characterization uncovers novel biology.</title>
        <authorList>
            <person name="Wiegand S."/>
            <person name="Jogler M."/>
            <person name="Boedeker C."/>
            <person name="Pinto D."/>
            <person name="Vollmers J."/>
            <person name="Rivas-Marin E."/>
            <person name="Kohn T."/>
            <person name="Peeters S.H."/>
            <person name="Heuer A."/>
            <person name="Rast P."/>
            <person name="Oberbeckmann S."/>
            <person name="Bunk B."/>
            <person name="Jeske O."/>
            <person name="Meyerdierks A."/>
            <person name="Storesund J.E."/>
            <person name="Kallscheuer N."/>
            <person name="Luecker S."/>
            <person name="Lage O.M."/>
            <person name="Pohl T."/>
            <person name="Merkel B.J."/>
            <person name="Hornburger P."/>
            <person name="Mueller R.-W."/>
            <person name="Bruemmer F."/>
            <person name="Labrenz M."/>
            <person name="Spormann A.M."/>
            <person name="Op Den Camp H."/>
            <person name="Overmann J."/>
            <person name="Amann R."/>
            <person name="Jetten M.S.M."/>
            <person name="Mascher T."/>
            <person name="Medema M.H."/>
            <person name="Devos D.P."/>
            <person name="Kaster A.-K."/>
            <person name="Ovreas L."/>
            <person name="Rohde M."/>
            <person name="Galperin M.Y."/>
            <person name="Jogler C."/>
        </authorList>
    </citation>
    <scope>NUCLEOTIDE SEQUENCE [LARGE SCALE GENOMIC DNA]</scope>
    <source>
        <strain evidence="14 15">LF1</strain>
    </source>
</reference>
<dbReference type="FunFam" id="2.40.30.20:FF:000003">
    <property type="entry name" value="Riboflavin synthase, alpha subunit"/>
    <property type="match status" value="1"/>
</dbReference>
<evidence type="ECO:0000256" key="4">
    <source>
        <dbReference type="ARBA" id="ARBA00011233"/>
    </source>
</evidence>
<accession>A0A5B1CH51</accession>
<dbReference type="PANTHER" id="PTHR21098">
    <property type="entry name" value="RIBOFLAVIN SYNTHASE ALPHA CHAIN"/>
    <property type="match status" value="1"/>
</dbReference>
<comment type="function">
    <text evidence="2">Catalyzes the dismutation of two molecules of 6,7-dimethyl-8-ribityllumazine, resulting in the formation of riboflavin and 5-amino-6-(D-ribitylamino)uracil.</text>
</comment>
<dbReference type="EC" id="2.5.1.9" evidence="5 10"/>
<evidence type="ECO:0000256" key="6">
    <source>
        <dbReference type="ARBA" id="ARBA00013950"/>
    </source>
</evidence>
<organism evidence="14 15">
    <name type="scientific">Rubripirellula obstinata</name>
    <dbReference type="NCBI Taxonomy" id="406547"/>
    <lineage>
        <taxon>Bacteria</taxon>
        <taxon>Pseudomonadati</taxon>
        <taxon>Planctomycetota</taxon>
        <taxon>Planctomycetia</taxon>
        <taxon>Pirellulales</taxon>
        <taxon>Pirellulaceae</taxon>
        <taxon>Rubripirellula</taxon>
    </lineage>
</organism>
<proteinExistence type="predicted"/>
<evidence type="ECO:0000256" key="9">
    <source>
        <dbReference type="ARBA" id="ARBA00022737"/>
    </source>
</evidence>